<accession>A0A9Q0XR54</accession>
<reference evidence="4" key="1">
    <citation type="journal article" date="2023" name="DNA Res.">
        <title>Chromosome-level genome assembly of Phrynocephalus forsythii using third-generation DNA sequencing and Hi-C analysis.</title>
        <authorList>
            <person name="Qi Y."/>
            <person name="Zhao W."/>
            <person name="Zhao Y."/>
            <person name="Niu C."/>
            <person name="Cao S."/>
            <person name="Zhang Y."/>
        </authorList>
    </citation>
    <scope>NUCLEOTIDE SEQUENCE</scope>
    <source>
        <tissue evidence="4">Muscle</tissue>
    </source>
</reference>
<protein>
    <recommendedName>
        <fullName evidence="3">COX assembly mitochondrial protein</fullName>
    </recommendedName>
</protein>
<dbReference type="Proteomes" id="UP001142489">
    <property type="component" value="Unassembled WGS sequence"/>
</dbReference>
<dbReference type="AlphaFoldDB" id="A0A9Q0XR54"/>
<dbReference type="OrthoDB" id="6224010at2759"/>
<evidence type="ECO:0000256" key="1">
    <source>
        <dbReference type="ARBA" id="ARBA00007347"/>
    </source>
</evidence>
<keyword evidence="5" id="KW-1185">Reference proteome</keyword>
<organism evidence="4 5">
    <name type="scientific">Phrynocephalus forsythii</name>
    <dbReference type="NCBI Taxonomy" id="171643"/>
    <lineage>
        <taxon>Eukaryota</taxon>
        <taxon>Metazoa</taxon>
        <taxon>Chordata</taxon>
        <taxon>Craniata</taxon>
        <taxon>Vertebrata</taxon>
        <taxon>Euteleostomi</taxon>
        <taxon>Lepidosauria</taxon>
        <taxon>Squamata</taxon>
        <taxon>Bifurcata</taxon>
        <taxon>Unidentata</taxon>
        <taxon>Episquamata</taxon>
        <taxon>Toxicofera</taxon>
        <taxon>Iguania</taxon>
        <taxon>Acrodonta</taxon>
        <taxon>Agamidae</taxon>
        <taxon>Agaminae</taxon>
        <taxon>Phrynocephalus</taxon>
    </lineage>
</organism>
<comment type="similarity">
    <text evidence="1 3">Belongs to the CMC family.</text>
</comment>
<keyword evidence="3" id="KW-0496">Mitochondrion</keyword>
<comment type="subcellular location">
    <subcellularLocation>
        <location evidence="3">Mitochondrion</location>
    </subcellularLocation>
</comment>
<sequence length="97" mass="11748">MAATREEEEDRILEEKRKKLRRLEKNTLIMDIMKEKAVKLCSEQMNDFNACCKEAGFLMAFTCRKESKELKACFNRYYYDPTFVRESEIEYLRKKNK</sequence>
<gene>
    <name evidence="4" type="ORF">JRQ81_018786</name>
</gene>
<dbReference type="Pfam" id="PF08583">
    <property type="entry name" value="Cmc1"/>
    <property type="match status" value="1"/>
</dbReference>
<evidence type="ECO:0000313" key="4">
    <source>
        <dbReference type="EMBL" id="KAJ7322499.1"/>
    </source>
</evidence>
<evidence type="ECO:0000256" key="2">
    <source>
        <dbReference type="ARBA" id="ARBA00023157"/>
    </source>
</evidence>
<dbReference type="EMBL" id="JAPFRF010000009">
    <property type="protein sequence ID" value="KAJ7322499.1"/>
    <property type="molecule type" value="Genomic_DNA"/>
</dbReference>
<evidence type="ECO:0000313" key="5">
    <source>
        <dbReference type="Proteomes" id="UP001142489"/>
    </source>
</evidence>
<keyword evidence="2" id="KW-1015">Disulfide bond</keyword>
<dbReference type="InterPro" id="IPR013892">
    <property type="entry name" value="Cyt_c_biogenesis_Cmc1-like"/>
</dbReference>
<dbReference type="GO" id="GO:0005739">
    <property type="term" value="C:mitochondrion"/>
    <property type="evidence" value="ECO:0007669"/>
    <property type="project" value="UniProtKB-SubCell"/>
</dbReference>
<evidence type="ECO:0000256" key="3">
    <source>
        <dbReference type="RuleBase" id="RU364104"/>
    </source>
</evidence>
<comment type="caution">
    <text evidence="4">The sequence shown here is derived from an EMBL/GenBank/DDBJ whole genome shotgun (WGS) entry which is preliminary data.</text>
</comment>
<proteinExistence type="inferred from homology"/>
<name>A0A9Q0XR54_9SAUR</name>